<dbReference type="SUPFAM" id="SSF51735">
    <property type="entry name" value="NAD(P)-binding Rossmann-fold domains"/>
    <property type="match status" value="1"/>
</dbReference>
<proteinExistence type="inferred from homology"/>
<dbReference type="GO" id="GO:0016491">
    <property type="term" value="F:oxidoreductase activity"/>
    <property type="evidence" value="ECO:0007669"/>
    <property type="project" value="UniProtKB-KW"/>
</dbReference>
<dbReference type="RefSeq" id="WP_073256153.1">
    <property type="nucleotide sequence ID" value="NZ_FRCS01000003.1"/>
</dbReference>
<keyword evidence="5" id="KW-0576">Peroxisome</keyword>
<protein>
    <submittedName>
        <fullName evidence="6">Citronellol/citronellal dehydrogenase</fullName>
    </submittedName>
</protein>
<evidence type="ECO:0000313" key="6">
    <source>
        <dbReference type="EMBL" id="SHN16317.1"/>
    </source>
</evidence>
<dbReference type="Gene3D" id="3.40.50.720">
    <property type="entry name" value="NAD(P)-binding Rossmann-like Domain"/>
    <property type="match status" value="1"/>
</dbReference>
<dbReference type="PANTHER" id="PTHR42808:SF3">
    <property type="entry name" value="HYDROXYSTEROID DEHYDROGENASE-LIKE PROTEIN 2"/>
    <property type="match status" value="1"/>
</dbReference>
<dbReference type="InterPro" id="IPR002347">
    <property type="entry name" value="SDR_fam"/>
</dbReference>
<dbReference type="InterPro" id="IPR051935">
    <property type="entry name" value="HSDL2"/>
</dbReference>
<evidence type="ECO:0000256" key="2">
    <source>
        <dbReference type="ARBA" id="ARBA00006484"/>
    </source>
</evidence>
<dbReference type="AlphaFoldDB" id="A0A1M7PGW8"/>
<dbReference type="PROSITE" id="PS00061">
    <property type="entry name" value="ADH_SHORT"/>
    <property type="match status" value="1"/>
</dbReference>
<keyword evidence="4" id="KW-0560">Oxidoreductase</keyword>
<keyword evidence="7" id="KW-1185">Reference proteome</keyword>
<organism evidence="6 7">
    <name type="scientific">Cryptosporangium aurantiacum</name>
    <dbReference type="NCBI Taxonomy" id="134849"/>
    <lineage>
        <taxon>Bacteria</taxon>
        <taxon>Bacillati</taxon>
        <taxon>Actinomycetota</taxon>
        <taxon>Actinomycetes</taxon>
        <taxon>Cryptosporangiales</taxon>
        <taxon>Cryptosporangiaceae</taxon>
        <taxon>Cryptosporangium</taxon>
    </lineage>
</organism>
<comment type="subcellular location">
    <subcellularLocation>
        <location evidence="1">Peroxisome</location>
    </subcellularLocation>
</comment>
<keyword evidence="3" id="KW-0521">NADP</keyword>
<evidence type="ECO:0000313" key="7">
    <source>
        <dbReference type="Proteomes" id="UP000184440"/>
    </source>
</evidence>
<dbReference type="NCBIfam" id="NF006133">
    <property type="entry name" value="PRK08278.1"/>
    <property type="match status" value="1"/>
</dbReference>
<comment type="similarity">
    <text evidence="2">Belongs to the short-chain dehydrogenases/reductases (SDR) family.</text>
</comment>
<dbReference type="OrthoDB" id="9810935at2"/>
<name>A0A1M7PGW8_9ACTN</name>
<dbReference type="InterPro" id="IPR020904">
    <property type="entry name" value="Sc_DH/Rdtase_CS"/>
</dbReference>
<evidence type="ECO:0000256" key="5">
    <source>
        <dbReference type="ARBA" id="ARBA00023140"/>
    </source>
</evidence>
<dbReference type="FunFam" id="3.40.50.720:FF:000301">
    <property type="entry name" value="Hydroxysteroid dehydrogenase like 2"/>
    <property type="match status" value="1"/>
</dbReference>
<evidence type="ECO:0000256" key="4">
    <source>
        <dbReference type="ARBA" id="ARBA00023002"/>
    </source>
</evidence>
<dbReference type="Proteomes" id="UP000184440">
    <property type="component" value="Unassembled WGS sequence"/>
</dbReference>
<dbReference type="InterPro" id="IPR036291">
    <property type="entry name" value="NAD(P)-bd_dom_sf"/>
</dbReference>
<dbReference type="PRINTS" id="PR00081">
    <property type="entry name" value="GDHRDH"/>
</dbReference>
<accession>A0A1M7PGW8</accession>
<sequence>MVEGTLAGRTALVTGASRGIGAAIALRFAAEGANVALLATTAQPKARIPGTVFSVAGQIEQAGGHVLPVVGDLRRDEDVERAVAETVATFGGLDLVVNNAAAFDTTPTSRITMKRYDLLQAVNARGSFLVSRTALPHLEKSPAAHVLSISPPLTLDPRWTGAHLAYTASKYAVSLMTLGLAAELRDAGIAANSLWPSTAVATEGIRVMLGEEVAGRQARRVEVMSDAALAIVRRDPREYTGRLVTDAEVLGAEGVDLARYSLSDDESQLQPSFFLPEEAGR</sequence>
<gene>
    <name evidence="6" type="ORF">SAMN05443668_103346</name>
</gene>
<dbReference type="PANTHER" id="PTHR42808">
    <property type="entry name" value="HYDROXYSTEROID DEHYDROGENASE-LIKE PROTEIN 2"/>
    <property type="match status" value="1"/>
</dbReference>
<evidence type="ECO:0000256" key="1">
    <source>
        <dbReference type="ARBA" id="ARBA00004275"/>
    </source>
</evidence>
<dbReference type="STRING" id="134849.SAMN05443668_103346"/>
<reference evidence="6 7" key="1">
    <citation type="submission" date="2016-11" db="EMBL/GenBank/DDBJ databases">
        <authorList>
            <person name="Jaros S."/>
            <person name="Januszkiewicz K."/>
            <person name="Wedrychowicz H."/>
        </authorList>
    </citation>
    <scope>NUCLEOTIDE SEQUENCE [LARGE SCALE GENOMIC DNA]</scope>
    <source>
        <strain evidence="6 7">DSM 46144</strain>
    </source>
</reference>
<dbReference type="Pfam" id="PF00106">
    <property type="entry name" value="adh_short"/>
    <property type="match status" value="1"/>
</dbReference>
<dbReference type="EMBL" id="FRCS01000003">
    <property type="protein sequence ID" value="SHN16317.1"/>
    <property type="molecule type" value="Genomic_DNA"/>
</dbReference>
<evidence type="ECO:0000256" key="3">
    <source>
        <dbReference type="ARBA" id="ARBA00022857"/>
    </source>
</evidence>